<sequence length="292" mass="32771">MYDMNRLIVMVHELGERELGEFTVLHTLTGWIPEVIPLRSGYLDKVWEFLRDVVPESKLPEESLIEPKLSVADTKKGSEIKNDIQSPVEAEAEKSQKEQKELRKLGKDCQLLTGNPSSIWEGAVETGESTAAVVMALTGLPEKLDQKEVGKKKSKDGEKVKLGVHPLRMSTDFPSSLQMFPEGFAAPLQPQMVLYACYAPLYVSERKIFELGKMAPMKPIAYTSLEVYPARKKKPLHIDEPQEPVFKKPEQFVEIASPFLNFKLYPISIPRDTHFSPAASQKGISSSMQPSI</sequence>
<name>A0ACB8GCC6_9SAUR</name>
<gene>
    <name evidence="1" type="ORF">K3G42_026195</name>
</gene>
<accession>A0ACB8GCC6</accession>
<dbReference type="Proteomes" id="UP000827872">
    <property type="component" value="Linkage Group LG01"/>
</dbReference>
<proteinExistence type="predicted"/>
<dbReference type="EMBL" id="CM037614">
    <property type="protein sequence ID" value="KAH8017097.1"/>
    <property type="molecule type" value="Genomic_DNA"/>
</dbReference>
<evidence type="ECO:0000313" key="1">
    <source>
        <dbReference type="EMBL" id="KAH8017097.1"/>
    </source>
</evidence>
<reference evidence="1" key="1">
    <citation type="submission" date="2021-08" db="EMBL/GenBank/DDBJ databases">
        <title>The first chromosome-level gecko genome reveals the dynamic sex chromosomes of Neotropical dwarf geckos (Sphaerodactylidae: Sphaerodactylus).</title>
        <authorList>
            <person name="Pinto B.J."/>
            <person name="Keating S.E."/>
            <person name="Gamble T."/>
        </authorList>
    </citation>
    <scope>NUCLEOTIDE SEQUENCE</scope>
    <source>
        <strain evidence="1">TG3544</strain>
    </source>
</reference>
<comment type="caution">
    <text evidence="1">The sequence shown here is derived from an EMBL/GenBank/DDBJ whole genome shotgun (WGS) entry which is preliminary data.</text>
</comment>
<keyword evidence="2" id="KW-1185">Reference proteome</keyword>
<evidence type="ECO:0000313" key="2">
    <source>
        <dbReference type="Proteomes" id="UP000827872"/>
    </source>
</evidence>
<organism evidence="1 2">
    <name type="scientific">Sphaerodactylus townsendi</name>
    <dbReference type="NCBI Taxonomy" id="933632"/>
    <lineage>
        <taxon>Eukaryota</taxon>
        <taxon>Metazoa</taxon>
        <taxon>Chordata</taxon>
        <taxon>Craniata</taxon>
        <taxon>Vertebrata</taxon>
        <taxon>Euteleostomi</taxon>
        <taxon>Lepidosauria</taxon>
        <taxon>Squamata</taxon>
        <taxon>Bifurcata</taxon>
        <taxon>Gekkota</taxon>
        <taxon>Sphaerodactylidae</taxon>
        <taxon>Sphaerodactylus</taxon>
    </lineage>
</organism>
<protein>
    <submittedName>
        <fullName evidence="1">Uncharacterized protein</fullName>
    </submittedName>
</protein>